<proteinExistence type="predicted"/>
<keyword evidence="2" id="KW-1185">Reference proteome</keyword>
<protein>
    <submittedName>
        <fullName evidence="1">Uncharacterized protein</fullName>
    </submittedName>
</protein>
<dbReference type="OrthoDB" id="5350918at2759"/>
<dbReference type="EMBL" id="KV745218">
    <property type="protein sequence ID" value="OCK76361.1"/>
    <property type="molecule type" value="Genomic_DNA"/>
</dbReference>
<organism evidence="1 2">
    <name type="scientific">Lepidopterella palustris CBS 459.81</name>
    <dbReference type="NCBI Taxonomy" id="1314670"/>
    <lineage>
        <taxon>Eukaryota</taxon>
        <taxon>Fungi</taxon>
        <taxon>Dikarya</taxon>
        <taxon>Ascomycota</taxon>
        <taxon>Pezizomycotina</taxon>
        <taxon>Dothideomycetes</taxon>
        <taxon>Pleosporomycetidae</taxon>
        <taxon>Mytilinidiales</taxon>
        <taxon>Argynnaceae</taxon>
        <taxon>Lepidopterella</taxon>
    </lineage>
</organism>
<evidence type="ECO:0000313" key="2">
    <source>
        <dbReference type="Proteomes" id="UP000250266"/>
    </source>
</evidence>
<dbReference type="AlphaFoldDB" id="A0A8E2E371"/>
<accession>A0A8E2E371</accession>
<gene>
    <name evidence="1" type="ORF">K432DRAFT_385501</name>
</gene>
<sequence length="214" mass="23730">MDIEVVKRGGQQLSLKGSLNEALRALNEDGCLVLKGATSVDPASLDSSDFIKREIVLNEAVRTILFSTRNDGFRITACLPYKASLNHEVLGRDQEWEKMASVEGLVGAMCYHLGGDRNVSWIVQVDGCSRGAATGKVVEVRANGGDIFMCHHWLLRSKPFLEKEPPTEVHAIVVSYLWTGYSERGALDRRTGDKILEQFGNNCSRSGKYVVWKQ</sequence>
<reference evidence="1 2" key="1">
    <citation type="journal article" date="2016" name="Nat. Commun.">
        <title>Ectomycorrhizal ecology is imprinted in the genome of the dominant symbiotic fungus Cenococcum geophilum.</title>
        <authorList>
            <consortium name="DOE Joint Genome Institute"/>
            <person name="Peter M."/>
            <person name="Kohler A."/>
            <person name="Ohm R.A."/>
            <person name="Kuo A."/>
            <person name="Krutzmann J."/>
            <person name="Morin E."/>
            <person name="Arend M."/>
            <person name="Barry K.W."/>
            <person name="Binder M."/>
            <person name="Choi C."/>
            <person name="Clum A."/>
            <person name="Copeland A."/>
            <person name="Grisel N."/>
            <person name="Haridas S."/>
            <person name="Kipfer T."/>
            <person name="LaButti K."/>
            <person name="Lindquist E."/>
            <person name="Lipzen A."/>
            <person name="Maire R."/>
            <person name="Meier B."/>
            <person name="Mihaltcheva S."/>
            <person name="Molinier V."/>
            <person name="Murat C."/>
            <person name="Poggeler S."/>
            <person name="Quandt C.A."/>
            <person name="Sperisen C."/>
            <person name="Tritt A."/>
            <person name="Tisserant E."/>
            <person name="Crous P.W."/>
            <person name="Henrissat B."/>
            <person name="Nehls U."/>
            <person name="Egli S."/>
            <person name="Spatafora J.W."/>
            <person name="Grigoriev I.V."/>
            <person name="Martin F.M."/>
        </authorList>
    </citation>
    <scope>NUCLEOTIDE SEQUENCE [LARGE SCALE GENOMIC DNA]</scope>
    <source>
        <strain evidence="1 2">CBS 459.81</strain>
    </source>
</reference>
<dbReference type="Proteomes" id="UP000250266">
    <property type="component" value="Unassembled WGS sequence"/>
</dbReference>
<evidence type="ECO:0000313" key="1">
    <source>
        <dbReference type="EMBL" id="OCK76361.1"/>
    </source>
</evidence>
<name>A0A8E2E371_9PEZI</name>